<dbReference type="AlphaFoldDB" id="A0A447QPQ0"/>
<evidence type="ECO:0000313" key="3">
    <source>
        <dbReference type="Proteomes" id="UP000271603"/>
    </source>
</evidence>
<feature type="transmembrane region" description="Helical" evidence="1">
    <location>
        <begin position="34"/>
        <end position="52"/>
    </location>
</feature>
<keyword evidence="1" id="KW-0812">Transmembrane</keyword>
<name>A0A447QPQ0_SERRU</name>
<feature type="transmembrane region" description="Helical" evidence="1">
    <location>
        <begin position="165"/>
        <end position="185"/>
    </location>
</feature>
<dbReference type="Proteomes" id="UP000271603">
    <property type="component" value="Chromosome"/>
</dbReference>
<proteinExistence type="predicted"/>
<gene>
    <name evidence="2" type="ORF">NCTC9419_03588</name>
</gene>
<dbReference type="STRING" id="61652.AXX16_4243"/>
<evidence type="ECO:0000313" key="2">
    <source>
        <dbReference type="EMBL" id="VEA71998.1"/>
    </source>
</evidence>
<keyword evidence="1" id="KW-0472">Membrane</keyword>
<keyword evidence="1" id="KW-1133">Transmembrane helix</keyword>
<feature type="transmembrane region" description="Helical" evidence="1">
    <location>
        <begin position="88"/>
        <end position="109"/>
    </location>
</feature>
<protein>
    <submittedName>
        <fullName evidence="2">Predicted membrane protein</fullName>
    </submittedName>
</protein>
<dbReference type="GeneID" id="61764373"/>
<reference evidence="2 3" key="1">
    <citation type="submission" date="2018-12" db="EMBL/GenBank/DDBJ databases">
        <authorList>
            <consortium name="Pathogen Informatics"/>
        </authorList>
    </citation>
    <scope>NUCLEOTIDE SEQUENCE [LARGE SCALE GENOMIC DNA]</scope>
    <source>
        <strain evidence="2 3">NCTC9419</strain>
    </source>
</reference>
<accession>A0A447QPQ0</accession>
<sequence length="192" mass="21754">MRRWLARSRTLLQALTWLLLVLYPFAIWFGVSRWGTQLLAPLLAVLFTLRLLSLRGGWRQHGGLAKMLALVGMVLALSSWLLGQSHWLLYYPVLVSLLLLALFAGSLWFPPTVVERLARLREPDLSAAGVAYTRRVTQVWCGFFIVNASIALITCQLGDIKLWTLYNGGISYLLMGALMGGEWIARQRIKRR</sequence>
<dbReference type="RefSeq" id="WP_054307149.1">
    <property type="nucleotide sequence ID" value="NZ_CAMIPJ010000015.1"/>
</dbReference>
<evidence type="ECO:0000256" key="1">
    <source>
        <dbReference type="SAM" id="Phobius"/>
    </source>
</evidence>
<feature type="transmembrane region" description="Helical" evidence="1">
    <location>
        <begin position="139"/>
        <end position="159"/>
    </location>
</feature>
<organism evidence="2 3">
    <name type="scientific">Serratia rubidaea</name>
    <name type="common">Serratia marinorubra</name>
    <dbReference type="NCBI Taxonomy" id="61652"/>
    <lineage>
        <taxon>Bacteria</taxon>
        <taxon>Pseudomonadati</taxon>
        <taxon>Pseudomonadota</taxon>
        <taxon>Gammaproteobacteria</taxon>
        <taxon>Enterobacterales</taxon>
        <taxon>Yersiniaceae</taxon>
        <taxon>Serratia</taxon>
    </lineage>
</organism>
<dbReference type="EMBL" id="LR134155">
    <property type="protein sequence ID" value="VEA71998.1"/>
    <property type="molecule type" value="Genomic_DNA"/>
</dbReference>
<feature type="transmembrane region" description="Helical" evidence="1">
    <location>
        <begin position="64"/>
        <end position="82"/>
    </location>
</feature>